<dbReference type="PROSITE" id="PS50850">
    <property type="entry name" value="MFS"/>
    <property type="match status" value="1"/>
</dbReference>
<feature type="transmembrane region" description="Helical" evidence="4">
    <location>
        <begin position="366"/>
        <end position="386"/>
    </location>
</feature>
<organism evidence="6 7">
    <name type="scientific">Thiomicrorhabdus lithotrophica</name>
    <dbReference type="NCBI Taxonomy" id="2949997"/>
    <lineage>
        <taxon>Bacteria</taxon>
        <taxon>Pseudomonadati</taxon>
        <taxon>Pseudomonadota</taxon>
        <taxon>Gammaproteobacteria</taxon>
        <taxon>Thiotrichales</taxon>
        <taxon>Piscirickettsiaceae</taxon>
        <taxon>Thiomicrorhabdus</taxon>
    </lineage>
</organism>
<dbReference type="PANTHER" id="PTHR23518:SF2">
    <property type="entry name" value="MAJOR FACILITATOR SUPERFAMILY TRANSPORTER"/>
    <property type="match status" value="1"/>
</dbReference>
<feature type="transmembrane region" description="Helical" evidence="4">
    <location>
        <begin position="142"/>
        <end position="159"/>
    </location>
</feature>
<evidence type="ECO:0000256" key="2">
    <source>
        <dbReference type="ARBA" id="ARBA00022989"/>
    </source>
</evidence>
<feature type="transmembrane region" description="Helical" evidence="4">
    <location>
        <begin position="281"/>
        <end position="299"/>
    </location>
</feature>
<feature type="transmembrane region" description="Helical" evidence="4">
    <location>
        <begin position="218"/>
        <end position="239"/>
    </location>
</feature>
<feature type="transmembrane region" description="Helical" evidence="4">
    <location>
        <begin position="44"/>
        <end position="65"/>
    </location>
</feature>
<dbReference type="CDD" id="cd17370">
    <property type="entry name" value="MFS_MJ1317_like"/>
    <property type="match status" value="1"/>
</dbReference>
<accession>A0ABY8C9K2</accession>
<evidence type="ECO:0000256" key="1">
    <source>
        <dbReference type="ARBA" id="ARBA00022692"/>
    </source>
</evidence>
<feature type="transmembrane region" description="Helical" evidence="4">
    <location>
        <begin position="335"/>
        <end position="360"/>
    </location>
</feature>
<dbReference type="EMBL" id="CP102381">
    <property type="protein sequence ID" value="WEJ62635.1"/>
    <property type="molecule type" value="Genomic_DNA"/>
</dbReference>
<dbReference type="Gene3D" id="1.20.1250.20">
    <property type="entry name" value="MFS general substrate transporter like domains"/>
    <property type="match status" value="1"/>
</dbReference>
<dbReference type="PANTHER" id="PTHR23518">
    <property type="entry name" value="C-METHYLTRANSFERASE"/>
    <property type="match status" value="1"/>
</dbReference>
<dbReference type="InterPro" id="IPR036259">
    <property type="entry name" value="MFS_trans_sf"/>
</dbReference>
<keyword evidence="3 4" id="KW-0472">Membrane</keyword>
<evidence type="ECO:0000259" key="5">
    <source>
        <dbReference type="PROSITE" id="PS50850"/>
    </source>
</evidence>
<feature type="transmembrane region" description="Helical" evidence="4">
    <location>
        <begin position="165"/>
        <end position="188"/>
    </location>
</feature>
<feature type="transmembrane region" description="Helical" evidence="4">
    <location>
        <begin position="85"/>
        <end position="104"/>
    </location>
</feature>
<dbReference type="SUPFAM" id="SSF103473">
    <property type="entry name" value="MFS general substrate transporter"/>
    <property type="match status" value="1"/>
</dbReference>
<dbReference type="InterPro" id="IPR011701">
    <property type="entry name" value="MFS"/>
</dbReference>
<dbReference type="Pfam" id="PF07690">
    <property type="entry name" value="MFS_1"/>
    <property type="match status" value="1"/>
</dbReference>
<dbReference type="InterPro" id="IPR020846">
    <property type="entry name" value="MFS_dom"/>
</dbReference>
<dbReference type="Proteomes" id="UP001222275">
    <property type="component" value="Chromosome"/>
</dbReference>
<keyword evidence="7" id="KW-1185">Reference proteome</keyword>
<evidence type="ECO:0000313" key="7">
    <source>
        <dbReference type="Proteomes" id="UP001222275"/>
    </source>
</evidence>
<feature type="transmembrane region" description="Helical" evidence="4">
    <location>
        <begin position="305"/>
        <end position="323"/>
    </location>
</feature>
<proteinExistence type="predicted"/>
<gene>
    <name evidence="6" type="ORF">NR989_11595</name>
</gene>
<feature type="transmembrane region" description="Helical" evidence="4">
    <location>
        <begin position="251"/>
        <end position="269"/>
    </location>
</feature>
<protein>
    <submittedName>
        <fullName evidence="6">MFS transporter</fullName>
    </submittedName>
</protein>
<name>A0ABY8C9K2_9GAMM</name>
<feature type="transmembrane region" description="Helical" evidence="4">
    <location>
        <begin position="12"/>
        <end position="37"/>
    </location>
</feature>
<reference evidence="6 7" key="1">
    <citation type="submission" date="2022-06" db="EMBL/GenBank/DDBJ databases">
        <title>Thiomicrohabdus sp. nov, an obligately chemolithoautotrophic, sulfur-oxidizing bacterium isolated from beach of Guanyin Mountain. Amoy.</title>
        <authorList>
            <person name="Zhu H."/>
        </authorList>
    </citation>
    <scope>NUCLEOTIDE SEQUENCE [LARGE SCALE GENOMIC DNA]</scope>
    <source>
        <strain evidence="6 7">XGS-01</strain>
    </source>
</reference>
<feature type="domain" description="Major facilitator superfamily (MFS) profile" evidence="5">
    <location>
        <begin position="7"/>
        <end position="390"/>
    </location>
</feature>
<sequence length="395" mass="43209">MQKISPNIWALGWVSFFTDLATAMIKPLIPIYVVLVLNQGMDKLGYVLAITAFVSYVFRWGSGYLSDKYQVTKPLLLVGYGLSAIMKPMFAYTASWGGVAVISATERLGKAIRSAPKDVLISASAQSNNQGKAFGIHKTLDIAGETLGGIIAFLLLSWLGQSPEFIRTIFELTIIPGVIGVLILWFFVTDVVKKQNSAAMNQNKTSQNNRLFSFEPSLWPWFIVYFVAVFFMMSDAFMVVRGSEIGIETHWLPLLMVTSALTQTLISYQVGQRLDAQGAQFLLKVGLWAGVFSILLLLFQNTMAIILAFVLQGVFVVSTLNAMRARIGQSSQGKGNAYGVFYFGVALASALGSLVVGHLWEYMSAYGALVFSGVGLTLLLFTVSLLKRGLPSPQN</sequence>
<keyword evidence="2 4" id="KW-1133">Transmembrane helix</keyword>
<keyword evidence="1 4" id="KW-0812">Transmembrane</keyword>
<dbReference type="RefSeq" id="WP_275594892.1">
    <property type="nucleotide sequence ID" value="NZ_CP102381.1"/>
</dbReference>
<evidence type="ECO:0000256" key="4">
    <source>
        <dbReference type="SAM" id="Phobius"/>
    </source>
</evidence>
<evidence type="ECO:0000313" key="6">
    <source>
        <dbReference type="EMBL" id="WEJ62635.1"/>
    </source>
</evidence>
<evidence type="ECO:0000256" key="3">
    <source>
        <dbReference type="ARBA" id="ARBA00023136"/>
    </source>
</evidence>